<keyword evidence="6" id="KW-1185">Reference proteome</keyword>
<dbReference type="SUPFAM" id="SSF54928">
    <property type="entry name" value="RNA-binding domain, RBD"/>
    <property type="match status" value="1"/>
</dbReference>
<dbReference type="GO" id="GO:0003729">
    <property type="term" value="F:mRNA binding"/>
    <property type="evidence" value="ECO:0007669"/>
    <property type="project" value="TreeGrafter"/>
</dbReference>
<dbReference type="InterPro" id="IPR051183">
    <property type="entry name" value="U1_U11-U12_snRNP_70-35kDa"/>
</dbReference>
<dbReference type="InterPro" id="IPR000504">
    <property type="entry name" value="RRM_dom"/>
</dbReference>
<evidence type="ECO:0000313" key="5">
    <source>
        <dbReference type="EMBL" id="WVZ21768.1"/>
    </source>
</evidence>
<dbReference type="GO" id="GO:0071011">
    <property type="term" value="C:precatalytic spliceosome"/>
    <property type="evidence" value="ECO:0007669"/>
    <property type="project" value="TreeGrafter"/>
</dbReference>
<gene>
    <name evidence="5" type="ORF">V8G54_000312</name>
</gene>
<organism evidence="5 6">
    <name type="scientific">Vigna mungo</name>
    <name type="common">Black gram</name>
    <name type="synonym">Phaseolus mungo</name>
    <dbReference type="NCBI Taxonomy" id="3915"/>
    <lineage>
        <taxon>Eukaryota</taxon>
        <taxon>Viridiplantae</taxon>
        <taxon>Streptophyta</taxon>
        <taxon>Embryophyta</taxon>
        <taxon>Tracheophyta</taxon>
        <taxon>Spermatophyta</taxon>
        <taxon>Magnoliopsida</taxon>
        <taxon>eudicotyledons</taxon>
        <taxon>Gunneridae</taxon>
        <taxon>Pentapetalae</taxon>
        <taxon>rosids</taxon>
        <taxon>fabids</taxon>
        <taxon>Fabales</taxon>
        <taxon>Fabaceae</taxon>
        <taxon>Papilionoideae</taxon>
        <taxon>50 kb inversion clade</taxon>
        <taxon>NPAAA clade</taxon>
        <taxon>indigoferoid/millettioid clade</taxon>
        <taxon>Phaseoleae</taxon>
        <taxon>Vigna</taxon>
    </lineage>
</organism>
<dbReference type="GO" id="GO:0000398">
    <property type="term" value="P:mRNA splicing, via spliceosome"/>
    <property type="evidence" value="ECO:0007669"/>
    <property type="project" value="TreeGrafter"/>
</dbReference>
<dbReference type="Gene3D" id="3.30.70.330">
    <property type="match status" value="1"/>
</dbReference>
<feature type="domain" description="RRM" evidence="4">
    <location>
        <begin position="142"/>
        <end position="214"/>
    </location>
</feature>
<dbReference type="EMBL" id="CP144700">
    <property type="protein sequence ID" value="WVZ21768.1"/>
    <property type="molecule type" value="Genomic_DNA"/>
</dbReference>
<dbReference type="PANTHER" id="PTHR13952">
    <property type="entry name" value="U1 SMALL NUCLEAR RIBONUCLEOPROTEIN 70 KD"/>
    <property type="match status" value="1"/>
</dbReference>
<comment type="subcellular location">
    <subcellularLocation>
        <location evidence="1">Nucleus</location>
    </subcellularLocation>
</comment>
<dbReference type="AlphaFoldDB" id="A0AAQ3S9T3"/>
<dbReference type="Pfam" id="PF00076">
    <property type="entry name" value="RRM_1"/>
    <property type="match status" value="1"/>
</dbReference>
<evidence type="ECO:0000313" key="6">
    <source>
        <dbReference type="Proteomes" id="UP001374535"/>
    </source>
</evidence>
<dbReference type="Proteomes" id="UP001374535">
    <property type="component" value="Chromosome 1"/>
</dbReference>
<dbReference type="PROSITE" id="PS50102">
    <property type="entry name" value="RRM"/>
    <property type="match status" value="1"/>
</dbReference>
<proteinExistence type="predicted"/>
<dbReference type="GO" id="GO:0005685">
    <property type="term" value="C:U1 snRNP"/>
    <property type="evidence" value="ECO:0007669"/>
    <property type="project" value="TreeGrafter"/>
</dbReference>
<evidence type="ECO:0000259" key="4">
    <source>
        <dbReference type="PROSITE" id="PS50102"/>
    </source>
</evidence>
<accession>A0AAQ3S9T3</accession>
<evidence type="ECO:0000256" key="3">
    <source>
        <dbReference type="PROSITE-ProRule" id="PRU00176"/>
    </source>
</evidence>
<keyword evidence="3" id="KW-0694">RNA-binding</keyword>
<dbReference type="PANTHER" id="PTHR13952:SF19">
    <property type="entry name" value="GLYCINE-RICH RNA-BINDING PROTEIN 4, MITOCHONDRIAL ISOFORM X1"/>
    <property type="match status" value="1"/>
</dbReference>
<evidence type="ECO:0000256" key="1">
    <source>
        <dbReference type="ARBA" id="ARBA00004123"/>
    </source>
</evidence>
<dbReference type="GO" id="GO:0030619">
    <property type="term" value="F:U1 snRNA binding"/>
    <property type="evidence" value="ECO:0007669"/>
    <property type="project" value="TreeGrafter"/>
</dbReference>
<reference evidence="5 6" key="1">
    <citation type="journal article" date="2023" name="Life. Sci Alliance">
        <title>Evolutionary insights into 3D genome organization and epigenetic landscape of Vigna mungo.</title>
        <authorList>
            <person name="Junaid A."/>
            <person name="Singh B."/>
            <person name="Bhatia S."/>
        </authorList>
    </citation>
    <scope>NUCLEOTIDE SEQUENCE [LARGE SCALE GENOMIC DNA]</scope>
    <source>
        <strain evidence="5">Urdbean</strain>
    </source>
</reference>
<name>A0AAQ3S9T3_VIGMU</name>
<sequence>MVMEMSMLAPSFPGFAKPSATVKPSLLTLRASSLRHDYPLASKIVVKSNIRSHPLTLQFHLVEASLRLDVIVNCYLPLPALGNVLCPTWFETFSMSLLGLVLHFRNWTYCLCLGFMTGTKARILHLTYFFTSISTCFYLEADLPYSTGETTLQKEFSNFGKIAEVKMVKDVKTKRSKGIAFIQYTCQDDAMLALETMDQKDFYGRTIYVEIARLGWDYFGATPRASGPPKKWDLPEQEEVVDCWY</sequence>
<protein>
    <recommendedName>
        <fullName evidence="4">RRM domain-containing protein</fullName>
    </recommendedName>
</protein>
<dbReference type="InterPro" id="IPR012677">
    <property type="entry name" value="Nucleotide-bd_a/b_plait_sf"/>
</dbReference>
<dbReference type="SMART" id="SM00360">
    <property type="entry name" value="RRM"/>
    <property type="match status" value="1"/>
</dbReference>
<keyword evidence="2" id="KW-0539">Nucleus</keyword>
<dbReference type="InterPro" id="IPR035979">
    <property type="entry name" value="RBD_domain_sf"/>
</dbReference>
<dbReference type="GO" id="GO:0071004">
    <property type="term" value="C:U2-type prespliceosome"/>
    <property type="evidence" value="ECO:0007669"/>
    <property type="project" value="TreeGrafter"/>
</dbReference>
<evidence type="ECO:0000256" key="2">
    <source>
        <dbReference type="ARBA" id="ARBA00023242"/>
    </source>
</evidence>